<dbReference type="PROSITE" id="PS00188">
    <property type="entry name" value="BIOTIN"/>
    <property type="match status" value="1"/>
</dbReference>
<accession>A0A1M6K0A7</accession>
<feature type="region of interest" description="Disordered" evidence="2">
    <location>
        <begin position="47"/>
        <end position="86"/>
    </location>
</feature>
<dbReference type="OrthoDB" id="3730619at2"/>
<gene>
    <name evidence="4" type="ORF">SAMN02745244_02701</name>
</gene>
<protein>
    <submittedName>
        <fullName evidence="4">Biotin carboxyl carrier protein</fullName>
    </submittedName>
</protein>
<dbReference type="STRING" id="1123357.SAMN02745244_02701"/>
<evidence type="ECO:0000313" key="5">
    <source>
        <dbReference type="Proteomes" id="UP000184512"/>
    </source>
</evidence>
<reference evidence="4 5" key="1">
    <citation type="submission" date="2016-11" db="EMBL/GenBank/DDBJ databases">
        <authorList>
            <person name="Jaros S."/>
            <person name="Januszkiewicz K."/>
            <person name="Wedrychowicz H."/>
        </authorList>
    </citation>
    <scope>NUCLEOTIDE SEQUENCE [LARGE SCALE GENOMIC DNA]</scope>
    <source>
        <strain evidence="4 5">DSM 12906</strain>
    </source>
</reference>
<dbReference type="PROSITE" id="PS50968">
    <property type="entry name" value="BIOTINYL_LIPOYL"/>
    <property type="match status" value="1"/>
</dbReference>
<sequence length="159" mass="16698">MRRYTITVNDNPFVVDVEAAGANLFRVQLDGRLIDVTLEDHRDLAHSPITPALTPRAETAPPAATQTATAAAAAPSGPAAAPSGPVKDKLTAPMPGVVLAIETTVGTQVKRGDPVLSLEAMKMVNQLRAPRDGVVAEIYVGAGDQVRYGETLVRFEDAS</sequence>
<keyword evidence="1" id="KW-0092">Biotin</keyword>
<evidence type="ECO:0000256" key="1">
    <source>
        <dbReference type="ARBA" id="ARBA00023267"/>
    </source>
</evidence>
<feature type="compositionally biased region" description="Low complexity" evidence="2">
    <location>
        <begin position="50"/>
        <end position="82"/>
    </location>
</feature>
<dbReference type="InterPro" id="IPR001882">
    <property type="entry name" value="Biotin_BS"/>
</dbReference>
<evidence type="ECO:0000259" key="3">
    <source>
        <dbReference type="PROSITE" id="PS50968"/>
    </source>
</evidence>
<dbReference type="InterPro" id="IPR050709">
    <property type="entry name" value="Biotin_Carboxyl_Carrier/Decarb"/>
</dbReference>
<organism evidence="4 5">
    <name type="scientific">Tessaracoccus bendigoensis DSM 12906</name>
    <dbReference type="NCBI Taxonomy" id="1123357"/>
    <lineage>
        <taxon>Bacteria</taxon>
        <taxon>Bacillati</taxon>
        <taxon>Actinomycetota</taxon>
        <taxon>Actinomycetes</taxon>
        <taxon>Propionibacteriales</taxon>
        <taxon>Propionibacteriaceae</taxon>
        <taxon>Tessaracoccus</taxon>
    </lineage>
</organism>
<dbReference type="Proteomes" id="UP000184512">
    <property type="component" value="Unassembled WGS sequence"/>
</dbReference>
<dbReference type="AlphaFoldDB" id="A0A1M6K0A7"/>
<proteinExistence type="predicted"/>
<dbReference type="InterPro" id="IPR011053">
    <property type="entry name" value="Single_hybrid_motif"/>
</dbReference>
<dbReference type="PANTHER" id="PTHR45266:SF3">
    <property type="entry name" value="OXALOACETATE DECARBOXYLASE ALPHA CHAIN"/>
    <property type="match status" value="1"/>
</dbReference>
<keyword evidence="5" id="KW-1185">Reference proteome</keyword>
<dbReference type="EMBL" id="FQZG01000055">
    <property type="protein sequence ID" value="SHJ52302.1"/>
    <property type="molecule type" value="Genomic_DNA"/>
</dbReference>
<dbReference type="InterPro" id="IPR000089">
    <property type="entry name" value="Biotin_lipoyl"/>
</dbReference>
<dbReference type="SUPFAM" id="SSF51230">
    <property type="entry name" value="Single hybrid motif"/>
    <property type="match status" value="1"/>
</dbReference>
<name>A0A1M6K0A7_9ACTN</name>
<dbReference type="CDD" id="cd06850">
    <property type="entry name" value="biotinyl_domain"/>
    <property type="match status" value="1"/>
</dbReference>
<dbReference type="RefSeq" id="WP_073189158.1">
    <property type="nucleotide sequence ID" value="NZ_FQZG01000055.1"/>
</dbReference>
<evidence type="ECO:0000313" key="4">
    <source>
        <dbReference type="EMBL" id="SHJ52302.1"/>
    </source>
</evidence>
<feature type="domain" description="Lipoyl-binding" evidence="3">
    <location>
        <begin position="85"/>
        <end position="156"/>
    </location>
</feature>
<dbReference type="FunFam" id="2.40.50.100:FF:000003">
    <property type="entry name" value="Acetyl-CoA carboxylase biotin carboxyl carrier protein"/>
    <property type="match status" value="1"/>
</dbReference>
<dbReference type="PANTHER" id="PTHR45266">
    <property type="entry name" value="OXALOACETATE DECARBOXYLASE ALPHA CHAIN"/>
    <property type="match status" value="1"/>
</dbReference>
<dbReference type="Gene3D" id="2.40.50.100">
    <property type="match status" value="1"/>
</dbReference>
<dbReference type="Pfam" id="PF00364">
    <property type="entry name" value="Biotin_lipoyl"/>
    <property type="match status" value="1"/>
</dbReference>
<evidence type="ECO:0000256" key="2">
    <source>
        <dbReference type="SAM" id="MobiDB-lite"/>
    </source>
</evidence>